<dbReference type="Pfam" id="PF24681">
    <property type="entry name" value="Kelch_KLHDC2_KLHL20_DRC7"/>
    <property type="match status" value="2"/>
</dbReference>
<dbReference type="AlphaFoldDB" id="A0A835D8T1"/>
<feature type="compositionally biased region" description="Basic and acidic residues" evidence="3">
    <location>
        <begin position="380"/>
        <end position="393"/>
    </location>
</feature>
<sequence>MALAMINPGDGTVVVPSFSFFLSVIKWCVEVELKLRLWRKIMGSVESEVVKKKAMWLYPKVLGFNPSERWGHSACCYNGVLYVFGGCCGGLHFSDVLTLDLDTMAWNTLVTTGQRPGARDSHSAVLVKNRMVVLGGTNGSKKVNDLHILDFRTKEWTRPNCDGSPPSPRESHSATVADDDKLVIFGGSGEGKANHLSDLHILDLKTMRWTSPEVKGDLPAPRDSHTAVAIGNKLLVYGGDCGDRYHGAVDMLDMDTLTWSRVYIIGGVGDKHYYNDVWVLDLSTCSWTQLDIRGQQPQGRFSHTAVVTGSDIAIYGGCGEDERPLNEILILQLGAEHPNGRYNISLCKIFGNHWNQEKRRFPRGTKNNSKTMIFRNNGELNERARESESEQKHSSISSSDNLHPKRIKTGDSKIWEIESEQEEHSLSLSQHSSPSQSDQEQTPVQKLSSSATDSSMASHAFPLFKQRNQTPSNCQSNNVASHQPADLRRSIGRTHQDLHLIGEHHRQPNSEQFLHLVHKGRPEMQYPAEEQKPSEAGPIQTLIGAEIRGKVDGAFDSGYLMTANVNGKILRGVLFTPGPEVVSRAAFLPQNPPSPASQIAVAQPYPNSNYIRPIFVRPSQQPATFMITESGHHTRQAQPSPVVRVTPSLAREPKPGNDLQGIVLTLGGPGSGHGGP</sequence>
<feature type="region of interest" description="Disordered" evidence="3">
    <location>
        <begin position="420"/>
        <end position="456"/>
    </location>
</feature>
<comment type="caution">
    <text evidence="4">The sequence shown here is derived from an EMBL/GenBank/DDBJ whole genome shotgun (WGS) entry which is preliminary data.</text>
</comment>
<reference evidence="4 5" key="1">
    <citation type="submission" date="2020-04" db="EMBL/GenBank/DDBJ databases">
        <title>Plant Genome Project.</title>
        <authorList>
            <person name="Zhang R.-G."/>
        </authorList>
    </citation>
    <scope>NUCLEOTIDE SEQUENCE [LARGE SCALE GENOMIC DNA]</scope>
    <source>
        <strain evidence="4">YNK0</strain>
        <tissue evidence="4">Leaf</tissue>
    </source>
</reference>
<keyword evidence="5" id="KW-1185">Reference proteome</keyword>
<feature type="region of interest" description="Disordered" evidence="3">
    <location>
        <begin position="359"/>
        <end position="407"/>
    </location>
</feature>
<feature type="compositionally biased region" description="Low complexity" evidence="3">
    <location>
        <begin position="426"/>
        <end position="441"/>
    </location>
</feature>
<dbReference type="OMA" id="LHAEPCH"/>
<dbReference type="OrthoDB" id="10251809at2759"/>
<feature type="region of interest" description="Disordered" evidence="3">
    <location>
        <begin position="650"/>
        <end position="676"/>
    </location>
</feature>
<protein>
    <submittedName>
        <fullName evidence="4">Uncharacterized protein</fullName>
    </submittedName>
</protein>
<evidence type="ECO:0000313" key="5">
    <source>
        <dbReference type="Proteomes" id="UP000655225"/>
    </source>
</evidence>
<feature type="compositionally biased region" description="Gly residues" evidence="3">
    <location>
        <begin position="667"/>
        <end position="676"/>
    </location>
</feature>
<evidence type="ECO:0000256" key="3">
    <source>
        <dbReference type="SAM" id="MobiDB-lite"/>
    </source>
</evidence>
<dbReference type="PANTHER" id="PTHR46228:SF2">
    <property type="entry name" value="KELCH REPEAT PROTEIN (AFU_ORTHOLOGUE AFUA_4G14350)"/>
    <property type="match status" value="1"/>
</dbReference>
<name>A0A835D8T1_TETSI</name>
<evidence type="ECO:0000256" key="2">
    <source>
        <dbReference type="ARBA" id="ARBA00022737"/>
    </source>
</evidence>
<dbReference type="EMBL" id="JABCRI010000014">
    <property type="protein sequence ID" value="KAF8394678.1"/>
    <property type="molecule type" value="Genomic_DNA"/>
</dbReference>
<evidence type="ECO:0000256" key="1">
    <source>
        <dbReference type="ARBA" id="ARBA00022441"/>
    </source>
</evidence>
<dbReference type="Gene3D" id="2.120.10.80">
    <property type="entry name" value="Kelch-type beta propeller"/>
    <property type="match status" value="2"/>
</dbReference>
<dbReference type="PANTHER" id="PTHR46228">
    <property type="entry name" value="KELCH DOMAIN-CONTAINING PROTEIN"/>
    <property type="match status" value="1"/>
</dbReference>
<accession>A0A835D8T1</accession>
<evidence type="ECO:0000313" key="4">
    <source>
        <dbReference type="EMBL" id="KAF8394678.1"/>
    </source>
</evidence>
<dbReference type="SUPFAM" id="SSF117281">
    <property type="entry name" value="Kelch motif"/>
    <property type="match status" value="1"/>
</dbReference>
<dbReference type="InterPro" id="IPR015915">
    <property type="entry name" value="Kelch-typ_b-propeller"/>
</dbReference>
<keyword evidence="1" id="KW-0880">Kelch repeat</keyword>
<proteinExistence type="predicted"/>
<organism evidence="4 5">
    <name type="scientific">Tetracentron sinense</name>
    <name type="common">Spur-leaf</name>
    <dbReference type="NCBI Taxonomy" id="13715"/>
    <lineage>
        <taxon>Eukaryota</taxon>
        <taxon>Viridiplantae</taxon>
        <taxon>Streptophyta</taxon>
        <taxon>Embryophyta</taxon>
        <taxon>Tracheophyta</taxon>
        <taxon>Spermatophyta</taxon>
        <taxon>Magnoliopsida</taxon>
        <taxon>Trochodendrales</taxon>
        <taxon>Trochodendraceae</taxon>
        <taxon>Tetracentron</taxon>
    </lineage>
</organism>
<dbReference type="Proteomes" id="UP000655225">
    <property type="component" value="Unassembled WGS sequence"/>
</dbReference>
<keyword evidence="2" id="KW-0677">Repeat</keyword>
<gene>
    <name evidence="4" type="ORF">HHK36_020895</name>
</gene>